<organism evidence="2 3">
    <name type="scientific">Mycobacterium avium subsp. hominissuis</name>
    <dbReference type="NCBI Taxonomy" id="439334"/>
    <lineage>
        <taxon>Bacteria</taxon>
        <taxon>Bacillati</taxon>
        <taxon>Actinomycetota</taxon>
        <taxon>Actinomycetes</taxon>
        <taxon>Mycobacteriales</taxon>
        <taxon>Mycobacteriaceae</taxon>
        <taxon>Mycobacterium</taxon>
        <taxon>Mycobacterium avium complex (MAC)</taxon>
    </lineage>
</organism>
<name>A0AAI8X2M8_MYCAV</name>
<dbReference type="Pfam" id="PF14021">
    <property type="entry name" value="TNT"/>
    <property type="match status" value="1"/>
</dbReference>
<accession>A0AAI8X2M8</accession>
<dbReference type="Proteomes" id="UP000327362">
    <property type="component" value="Chromosome"/>
</dbReference>
<reference evidence="2 3" key="1">
    <citation type="submission" date="2019-09" db="EMBL/GenBank/DDBJ databases">
        <title>Complete genome sequence of Mycobacterium avium subsp. hominissuis strain JP-H-1.</title>
        <authorList>
            <person name="Kinoshita Y."/>
            <person name="Niwa H."/>
            <person name="Uchida-Fujii E."/>
            <person name="Nukada T."/>
        </authorList>
    </citation>
    <scope>NUCLEOTIDE SEQUENCE [LARGE SCALE GENOMIC DNA]</scope>
    <source>
        <strain evidence="2 3">JP-H-1</strain>
    </source>
</reference>
<gene>
    <name evidence="2" type="ORF">JPH1_24460</name>
</gene>
<protein>
    <recommendedName>
        <fullName evidence="1">TNT domain-containing protein</fullName>
    </recommendedName>
</protein>
<evidence type="ECO:0000259" key="1">
    <source>
        <dbReference type="Pfam" id="PF14021"/>
    </source>
</evidence>
<dbReference type="InterPro" id="IPR025331">
    <property type="entry name" value="TNT"/>
</dbReference>
<dbReference type="GO" id="GO:0050135">
    <property type="term" value="F:NADP+ nucleosidase activity"/>
    <property type="evidence" value="ECO:0007669"/>
    <property type="project" value="InterPro"/>
</dbReference>
<dbReference type="AlphaFoldDB" id="A0AAI8X2M8"/>
<proteinExistence type="predicted"/>
<dbReference type="RefSeq" id="WP_269199412.1">
    <property type="nucleotide sequence ID" value="NZ_AP020326.1"/>
</dbReference>
<dbReference type="EMBL" id="AP020326">
    <property type="protein sequence ID" value="BBN47971.1"/>
    <property type="molecule type" value="Genomic_DNA"/>
</dbReference>
<sequence length="78" mass="8530">MEDGEPASWEERALHVNSLRDPYNAYAFGVLPEDWSIEVSEVAPGVGQPGGSIQVRILDDTGVPRPVEELTLIGVLRK</sequence>
<evidence type="ECO:0000313" key="2">
    <source>
        <dbReference type="EMBL" id="BBN47971.1"/>
    </source>
</evidence>
<feature type="domain" description="TNT" evidence="1">
    <location>
        <begin position="7"/>
        <end position="77"/>
    </location>
</feature>
<evidence type="ECO:0000313" key="3">
    <source>
        <dbReference type="Proteomes" id="UP000327362"/>
    </source>
</evidence>